<name>A0A9P6DXT4_9AGAM</name>
<dbReference type="Proteomes" id="UP000886523">
    <property type="component" value="Unassembled WGS sequence"/>
</dbReference>
<dbReference type="AlphaFoldDB" id="A0A9P6DXT4"/>
<accession>A0A9P6DXT4</accession>
<protein>
    <submittedName>
        <fullName evidence="1">Uncharacterized protein</fullName>
    </submittedName>
</protein>
<gene>
    <name evidence="1" type="ORF">BS47DRAFT_1343282</name>
</gene>
<comment type="caution">
    <text evidence="1">The sequence shown here is derived from an EMBL/GenBank/DDBJ whole genome shotgun (WGS) entry which is preliminary data.</text>
</comment>
<evidence type="ECO:0000313" key="2">
    <source>
        <dbReference type="Proteomes" id="UP000886523"/>
    </source>
</evidence>
<proteinExistence type="predicted"/>
<sequence>MEECCRASCETLLITCLSGPKASDNISSYFCLQRSGEICMIHLQPCASLYQLSTQI</sequence>
<evidence type="ECO:0000313" key="1">
    <source>
        <dbReference type="EMBL" id="KAF9514195.1"/>
    </source>
</evidence>
<dbReference type="EMBL" id="MU128963">
    <property type="protein sequence ID" value="KAF9514195.1"/>
    <property type="molecule type" value="Genomic_DNA"/>
</dbReference>
<keyword evidence="2" id="KW-1185">Reference proteome</keyword>
<organism evidence="1 2">
    <name type="scientific">Hydnum rufescens UP504</name>
    <dbReference type="NCBI Taxonomy" id="1448309"/>
    <lineage>
        <taxon>Eukaryota</taxon>
        <taxon>Fungi</taxon>
        <taxon>Dikarya</taxon>
        <taxon>Basidiomycota</taxon>
        <taxon>Agaricomycotina</taxon>
        <taxon>Agaricomycetes</taxon>
        <taxon>Cantharellales</taxon>
        <taxon>Hydnaceae</taxon>
        <taxon>Hydnum</taxon>
    </lineage>
</organism>
<reference evidence="1" key="1">
    <citation type="journal article" date="2020" name="Nat. Commun.">
        <title>Large-scale genome sequencing of mycorrhizal fungi provides insights into the early evolution of symbiotic traits.</title>
        <authorList>
            <person name="Miyauchi S."/>
            <person name="Kiss E."/>
            <person name="Kuo A."/>
            <person name="Drula E."/>
            <person name="Kohler A."/>
            <person name="Sanchez-Garcia M."/>
            <person name="Morin E."/>
            <person name="Andreopoulos B."/>
            <person name="Barry K.W."/>
            <person name="Bonito G."/>
            <person name="Buee M."/>
            <person name="Carver A."/>
            <person name="Chen C."/>
            <person name="Cichocki N."/>
            <person name="Clum A."/>
            <person name="Culley D."/>
            <person name="Crous P.W."/>
            <person name="Fauchery L."/>
            <person name="Girlanda M."/>
            <person name="Hayes R.D."/>
            <person name="Keri Z."/>
            <person name="LaButti K."/>
            <person name="Lipzen A."/>
            <person name="Lombard V."/>
            <person name="Magnuson J."/>
            <person name="Maillard F."/>
            <person name="Murat C."/>
            <person name="Nolan M."/>
            <person name="Ohm R.A."/>
            <person name="Pangilinan J."/>
            <person name="Pereira M.F."/>
            <person name="Perotto S."/>
            <person name="Peter M."/>
            <person name="Pfister S."/>
            <person name="Riley R."/>
            <person name="Sitrit Y."/>
            <person name="Stielow J.B."/>
            <person name="Szollosi G."/>
            <person name="Zifcakova L."/>
            <person name="Stursova M."/>
            <person name="Spatafora J.W."/>
            <person name="Tedersoo L."/>
            <person name="Vaario L.M."/>
            <person name="Yamada A."/>
            <person name="Yan M."/>
            <person name="Wang P."/>
            <person name="Xu J."/>
            <person name="Bruns T."/>
            <person name="Baldrian P."/>
            <person name="Vilgalys R."/>
            <person name="Dunand C."/>
            <person name="Henrissat B."/>
            <person name="Grigoriev I.V."/>
            <person name="Hibbett D."/>
            <person name="Nagy L.G."/>
            <person name="Martin F.M."/>
        </authorList>
    </citation>
    <scope>NUCLEOTIDE SEQUENCE</scope>
    <source>
        <strain evidence="1">UP504</strain>
    </source>
</reference>